<gene>
    <name evidence="1" type="ORF">MVLG_03332</name>
</gene>
<dbReference type="InParanoid" id="U5H7W2"/>
<dbReference type="EnsemblFungi" id="MVLG_03332T0">
    <property type="protein sequence ID" value="MVLG_03332T0"/>
    <property type="gene ID" value="MVLG_03332"/>
</dbReference>
<name>U5H7W2_USTV1</name>
<dbReference type="OrthoDB" id="10251508at2759"/>
<evidence type="ECO:0000313" key="2">
    <source>
        <dbReference type="EnsemblFungi" id="MVLG_03332T0"/>
    </source>
</evidence>
<dbReference type="AlphaFoldDB" id="U5H7W2"/>
<reference evidence="3" key="1">
    <citation type="submission" date="2010-11" db="EMBL/GenBank/DDBJ databases">
        <title>The genome sequence of Microbotryum violaceum strain p1A1 Lamole.</title>
        <authorList>
            <person name="Cuomo C."/>
            <person name="Perlin M."/>
            <person name="Young S.K."/>
            <person name="Zeng Q."/>
            <person name="Gargeya S."/>
            <person name="Alvarado L."/>
            <person name="Berlin A."/>
            <person name="Chapman S.B."/>
            <person name="Chen Z."/>
            <person name="Freedman E."/>
            <person name="Gellesch M."/>
            <person name="Goldberg J."/>
            <person name="Griggs A."/>
            <person name="Gujja S."/>
            <person name="Heilman E."/>
            <person name="Heiman D."/>
            <person name="Howarth C."/>
            <person name="Mehta T."/>
            <person name="Neiman D."/>
            <person name="Pearson M."/>
            <person name="Roberts A."/>
            <person name="Saif S."/>
            <person name="Shea T."/>
            <person name="Shenoy N."/>
            <person name="Sisk P."/>
            <person name="Stolte C."/>
            <person name="Sykes S."/>
            <person name="White J."/>
            <person name="Yandava C."/>
            <person name="Haas B."/>
            <person name="Nusbaum C."/>
            <person name="Birren B."/>
        </authorList>
    </citation>
    <scope>NUCLEOTIDE SEQUENCE [LARGE SCALE GENOMIC DNA]</scope>
    <source>
        <strain evidence="3">p1A1 Lamole</strain>
    </source>
</reference>
<dbReference type="EMBL" id="GL541673">
    <property type="protein sequence ID" value="KDE06292.1"/>
    <property type="molecule type" value="Genomic_DNA"/>
</dbReference>
<reference evidence="1 3" key="3">
    <citation type="journal article" date="2015" name="BMC Genomics">
        <title>Sex and parasites: genomic and transcriptomic analysis of Microbotryum lychnidis-dioicae, the biotrophic and plant-castrating anther smut fungus.</title>
        <authorList>
            <person name="Perlin M.H."/>
            <person name="Amselem J."/>
            <person name="Fontanillas E."/>
            <person name="Toh S.S."/>
            <person name="Chen Z."/>
            <person name="Goldberg J."/>
            <person name="Duplessis S."/>
            <person name="Henrissat B."/>
            <person name="Young S."/>
            <person name="Zeng Q."/>
            <person name="Aguileta G."/>
            <person name="Petit E."/>
            <person name="Badouin H."/>
            <person name="Andrews J."/>
            <person name="Razeeq D."/>
            <person name="Gabaldon T."/>
            <person name="Quesneville H."/>
            <person name="Giraud T."/>
            <person name="Hood M.E."/>
            <person name="Schultz D.J."/>
            <person name="Cuomo C.A."/>
        </authorList>
    </citation>
    <scope>NUCLEOTIDE SEQUENCE [LARGE SCALE GENOMIC DNA]</scope>
    <source>
        <strain evidence="3">p1A1 Lamole</strain>
        <strain evidence="1">P1A1 Lamole</strain>
    </source>
</reference>
<dbReference type="Proteomes" id="UP000017200">
    <property type="component" value="Unassembled WGS sequence"/>
</dbReference>
<evidence type="ECO:0000313" key="1">
    <source>
        <dbReference type="EMBL" id="KDE06292.1"/>
    </source>
</evidence>
<dbReference type="EMBL" id="AEIJ01000321">
    <property type="status" value="NOT_ANNOTATED_CDS"/>
    <property type="molecule type" value="Genomic_DNA"/>
</dbReference>
<protein>
    <recommendedName>
        <fullName evidence="4">FIST domain-containing protein</fullName>
    </recommendedName>
</protein>
<reference evidence="1" key="2">
    <citation type="submission" date="2010-11" db="EMBL/GenBank/DDBJ databases">
        <authorList>
            <consortium name="The Broad Institute Genome Sequencing Platform"/>
            <person name="Earl A."/>
            <person name="Ward D."/>
            <person name="Feldgarden M."/>
            <person name="Gevers D."/>
            <person name="Butler R."/>
            <person name="Young S.K."/>
            <person name="Zeng Q."/>
            <person name="Gargeya S."/>
            <person name="Fitzgerald M."/>
            <person name="Haas B."/>
            <person name="Abouelleil A."/>
            <person name="Alvarado L."/>
            <person name="Arachchi H.M."/>
            <person name="Berlin A."/>
            <person name="Brown A."/>
            <person name="Chapman S.B."/>
            <person name="Chen Z."/>
            <person name="Dunbar C."/>
            <person name="Freedman E."/>
            <person name="Gearin G."/>
            <person name="Gellesch M."/>
            <person name="Goldberg J."/>
            <person name="Griggs A."/>
            <person name="Gujja S."/>
            <person name="Heilman E."/>
            <person name="Heiman D."/>
            <person name="Howarth C."/>
            <person name="Larson L."/>
            <person name="Lui A."/>
            <person name="MacDonald P.J.P."/>
            <person name="Mehta T."/>
            <person name="Montmayeur A."/>
            <person name="Murphy C."/>
            <person name="Neiman D."/>
            <person name="Pearson M."/>
            <person name="Priest M."/>
            <person name="Roberts A."/>
            <person name="Saif S."/>
            <person name="Shea T."/>
            <person name="Shenoy N."/>
            <person name="Sisk P."/>
            <person name="Stolte C."/>
            <person name="Sykes S."/>
            <person name="White J."/>
            <person name="Yandava C."/>
            <person name="Wortman J."/>
            <person name="Nusbaum C."/>
            <person name="Birren B."/>
        </authorList>
    </citation>
    <scope>NUCLEOTIDE SEQUENCE</scope>
    <source>
        <strain evidence="1">P1A1 Lamole</strain>
    </source>
</reference>
<sequence length="504" mass="54250">MSLLPPRILPSTLPRTLPCRVPSRTLWTCSTYLSDSPEPLLSELKRRHPSPSSTPPFCSPSTLFCLSKSTPYSYLSEIHSHLTLQGHRVLGALTETPYPPSSCSPHPFSLSLATYTPTCTTQARAHTVYSTLLGRPNISLGREHKSPRSLHSDDQDELSEAALRAFLTGEQGWSFGLNTSSTNAGQGKRWEGLEAIDPAHVKQLIYITSDRSTPLLQLLSTTYANTQKLGLTASSTPFHSPTGQPFTLITSDGELHSTGAVAIAIVDEAAQTDKRKGVQVGYEGLVPFGLGEDKAFKVNSSKGNIILTLSSQNAARLLLNAVNALQASSPNPSHLKPKTWSLSQSEKDQPFYAAVFPTKPSPSNASGTIDLSEASFVCRLMAGDPSRGAMSLDTERDLKKGDWVVFLRHDPLAPYLSSHTLPSSLFQFLTLPSSEDLPNTSSHTPAPTTSQVQILPRFLAASENGVIVPASSISTGAGTDWVCSIEGSWTGLGRGDEMIKEAIQ</sequence>
<evidence type="ECO:0000313" key="3">
    <source>
        <dbReference type="Proteomes" id="UP000017200"/>
    </source>
</evidence>
<reference evidence="2" key="4">
    <citation type="submission" date="2015-06" db="UniProtKB">
        <authorList>
            <consortium name="EnsemblFungi"/>
        </authorList>
    </citation>
    <scope>IDENTIFICATION</scope>
</reference>
<dbReference type="OMA" id="LHRSAFN"/>
<accession>U5H7W2</accession>
<evidence type="ECO:0008006" key="4">
    <source>
        <dbReference type="Google" id="ProtNLM"/>
    </source>
</evidence>
<proteinExistence type="predicted"/>
<dbReference type="HOGENOM" id="CLU_051231_0_0_1"/>
<organism evidence="1">
    <name type="scientific">Microbotryum lychnidis-dioicae (strain p1A1 Lamole / MvSl-1064)</name>
    <name type="common">Anther smut fungus</name>
    <dbReference type="NCBI Taxonomy" id="683840"/>
    <lineage>
        <taxon>Eukaryota</taxon>
        <taxon>Fungi</taxon>
        <taxon>Dikarya</taxon>
        <taxon>Basidiomycota</taxon>
        <taxon>Pucciniomycotina</taxon>
        <taxon>Microbotryomycetes</taxon>
        <taxon>Microbotryales</taxon>
        <taxon>Microbotryaceae</taxon>
        <taxon>Microbotryum</taxon>
    </lineage>
</organism>
<keyword evidence="3" id="KW-1185">Reference proteome</keyword>